<reference evidence="2" key="1">
    <citation type="submission" date="2018-04" db="EMBL/GenBank/DDBJ databases">
        <title>Draft genome sequence of the Candidatus Spirobacillus cienkowskii, a pathogen of freshwater Daphnia species, reconstructed from hemolymph metagenomic reads.</title>
        <authorList>
            <person name="Bresciani L."/>
            <person name="Lemos L.N."/>
            <person name="Wale N."/>
            <person name="Lin J.Y."/>
            <person name="Fernandes G.R."/>
            <person name="Duffy M.A."/>
            <person name="Rodrigues J.M."/>
        </authorList>
    </citation>
    <scope>NUCLEOTIDE SEQUENCE [LARGE SCALE GENOMIC DNA]</scope>
    <source>
        <strain evidence="2">Binning01</strain>
    </source>
</reference>
<name>A0A369KZ97_9BACT</name>
<dbReference type="AlphaFoldDB" id="A0A369KZ97"/>
<feature type="transmembrane region" description="Helical" evidence="1">
    <location>
        <begin position="87"/>
        <end position="107"/>
    </location>
</feature>
<protein>
    <submittedName>
        <fullName evidence="2">Uncharacterized protein</fullName>
    </submittedName>
</protein>
<dbReference type="EMBL" id="QOVW01000011">
    <property type="protein sequence ID" value="RDB37054.1"/>
    <property type="molecule type" value="Genomic_DNA"/>
</dbReference>
<feature type="transmembrane region" description="Helical" evidence="1">
    <location>
        <begin position="113"/>
        <end position="136"/>
    </location>
</feature>
<gene>
    <name evidence="2" type="ORF">DCC88_02035</name>
</gene>
<accession>A0A369KZ97</accession>
<sequence>MSLSNNKYFVYSFKDRTSTYLENFLINKDDLSIFLVNFDEFIIKNNDSNSFLSIEEVFDYYDDLYFIHKNMSQILLIHYDFKYKQNFFLVNFGLVGLRAFFINKNFLILVKHAFFIIVKYLKNFFILIFLLLLLLFKDSVIKEDVIQAEAYNISQKKLYQGFEFFVKNNNIKEFEIINNNKYLNKNLEKKLNKNSNYKIIKKFIDADELYFLRMKTKNEL</sequence>
<keyword evidence="1" id="KW-0812">Transmembrane</keyword>
<evidence type="ECO:0000256" key="1">
    <source>
        <dbReference type="SAM" id="Phobius"/>
    </source>
</evidence>
<keyword evidence="1" id="KW-1133">Transmembrane helix</keyword>
<organism evidence="2 3">
    <name type="scientific">Spirobacillus cienkowskii</name>
    <dbReference type="NCBI Taxonomy" id="495820"/>
    <lineage>
        <taxon>Bacteria</taxon>
        <taxon>Pseudomonadati</taxon>
        <taxon>Bdellovibrionota</taxon>
        <taxon>Oligoflexia</taxon>
        <taxon>Silvanigrellales</taxon>
        <taxon>Spirobacillus</taxon>
    </lineage>
</organism>
<comment type="caution">
    <text evidence="2">The sequence shown here is derived from an EMBL/GenBank/DDBJ whole genome shotgun (WGS) entry which is preliminary data.</text>
</comment>
<keyword evidence="1" id="KW-0472">Membrane</keyword>
<evidence type="ECO:0000313" key="2">
    <source>
        <dbReference type="EMBL" id="RDB37054.1"/>
    </source>
</evidence>
<evidence type="ECO:0000313" key="3">
    <source>
        <dbReference type="Proteomes" id="UP000253934"/>
    </source>
</evidence>
<proteinExistence type="predicted"/>
<dbReference type="Proteomes" id="UP000253934">
    <property type="component" value="Unassembled WGS sequence"/>
</dbReference>
<keyword evidence="3" id="KW-1185">Reference proteome</keyword>